<keyword evidence="3" id="KW-0804">Transcription</keyword>
<evidence type="ECO:0000259" key="4">
    <source>
        <dbReference type="PROSITE" id="PS01124"/>
    </source>
</evidence>
<evidence type="ECO:0000256" key="3">
    <source>
        <dbReference type="ARBA" id="ARBA00023163"/>
    </source>
</evidence>
<dbReference type="Proteomes" id="UP000475249">
    <property type="component" value="Unassembled WGS sequence"/>
</dbReference>
<keyword evidence="2" id="KW-0238">DNA-binding</keyword>
<proteinExistence type="predicted"/>
<dbReference type="EMBL" id="WXYO01000005">
    <property type="protein sequence ID" value="NAS12532.1"/>
    <property type="molecule type" value="Genomic_DNA"/>
</dbReference>
<sequence length="322" mass="36953">MKDSNLNSESLIKKSKLKYFDLKVDDNYVPLESVYDFYIRSKQLAKGAFFKGSNLKHYDLVHLGAFGDYLSRLPTLYSILYQFVLYKSIYQTNLNCNLDIYGDTAKFSFSCSDKFSAGRKIGESIFMAVLLQLFRRYTCENWEPDEIHLPYSALGDIMDLFPNKECTVISNQTSFAIIFPRDILYRASHVFIRFSNQTFPSFPDRSVSYTIERVLRSYKSGYIPSLSDLASHFSTSESSIKRSLQSEDTSFSKILEKNLFEKSVKLLADTNLSIMLISESLGYSDSPNFIRSFKKWSGVTPGIFRDSCEMTYDDNAQIAKIA</sequence>
<organism evidence="5 6">
    <name type="scientific">Poritiphilus flavus</name>
    <dbReference type="NCBI Taxonomy" id="2697053"/>
    <lineage>
        <taxon>Bacteria</taxon>
        <taxon>Pseudomonadati</taxon>
        <taxon>Bacteroidota</taxon>
        <taxon>Flavobacteriia</taxon>
        <taxon>Flavobacteriales</taxon>
        <taxon>Flavobacteriaceae</taxon>
        <taxon>Poritiphilus</taxon>
    </lineage>
</organism>
<dbReference type="PANTHER" id="PTHR47894:SF1">
    <property type="entry name" value="HTH-TYPE TRANSCRIPTIONAL REGULATOR VQSM"/>
    <property type="match status" value="1"/>
</dbReference>
<evidence type="ECO:0000256" key="2">
    <source>
        <dbReference type="ARBA" id="ARBA00023125"/>
    </source>
</evidence>
<evidence type="ECO:0000313" key="5">
    <source>
        <dbReference type="EMBL" id="NAS12532.1"/>
    </source>
</evidence>
<evidence type="ECO:0000313" key="6">
    <source>
        <dbReference type="Proteomes" id="UP000475249"/>
    </source>
</evidence>
<dbReference type="SMART" id="SM00342">
    <property type="entry name" value="HTH_ARAC"/>
    <property type="match status" value="1"/>
</dbReference>
<keyword evidence="1" id="KW-0805">Transcription regulation</keyword>
<evidence type="ECO:0000256" key="1">
    <source>
        <dbReference type="ARBA" id="ARBA00023015"/>
    </source>
</evidence>
<accession>A0A6L9ED19</accession>
<dbReference type="GO" id="GO:0003700">
    <property type="term" value="F:DNA-binding transcription factor activity"/>
    <property type="evidence" value="ECO:0007669"/>
    <property type="project" value="InterPro"/>
</dbReference>
<reference evidence="5 6" key="1">
    <citation type="submission" date="2020-01" db="EMBL/GenBank/DDBJ databases">
        <title>Bacteria diversity of Porities sp.</title>
        <authorList>
            <person name="Wang G."/>
        </authorList>
    </citation>
    <scope>NUCLEOTIDE SEQUENCE [LARGE SCALE GENOMIC DNA]</scope>
    <source>
        <strain evidence="5 6">R33</strain>
    </source>
</reference>
<dbReference type="GO" id="GO:0000976">
    <property type="term" value="F:transcription cis-regulatory region binding"/>
    <property type="evidence" value="ECO:0007669"/>
    <property type="project" value="TreeGrafter"/>
</dbReference>
<protein>
    <submittedName>
        <fullName evidence="5">Helix-turn-helix domain-containing protein</fullName>
    </submittedName>
</protein>
<keyword evidence="6" id="KW-1185">Reference proteome</keyword>
<dbReference type="PANTHER" id="PTHR47894">
    <property type="entry name" value="HTH-TYPE TRANSCRIPTIONAL REGULATOR GADX"/>
    <property type="match status" value="1"/>
</dbReference>
<gene>
    <name evidence="5" type="ORF">GTQ38_11005</name>
</gene>
<dbReference type="Gene3D" id="1.10.10.60">
    <property type="entry name" value="Homeodomain-like"/>
    <property type="match status" value="1"/>
</dbReference>
<dbReference type="GO" id="GO:0005829">
    <property type="term" value="C:cytosol"/>
    <property type="evidence" value="ECO:0007669"/>
    <property type="project" value="TreeGrafter"/>
</dbReference>
<dbReference type="PROSITE" id="PS01124">
    <property type="entry name" value="HTH_ARAC_FAMILY_2"/>
    <property type="match status" value="1"/>
</dbReference>
<dbReference type="Pfam" id="PF12833">
    <property type="entry name" value="HTH_18"/>
    <property type="match status" value="1"/>
</dbReference>
<dbReference type="AlphaFoldDB" id="A0A6L9ED19"/>
<name>A0A6L9ED19_9FLAO</name>
<dbReference type="SUPFAM" id="SSF46689">
    <property type="entry name" value="Homeodomain-like"/>
    <property type="match status" value="1"/>
</dbReference>
<dbReference type="InterPro" id="IPR018060">
    <property type="entry name" value="HTH_AraC"/>
</dbReference>
<comment type="caution">
    <text evidence="5">The sequence shown here is derived from an EMBL/GenBank/DDBJ whole genome shotgun (WGS) entry which is preliminary data.</text>
</comment>
<feature type="domain" description="HTH araC/xylS-type" evidence="4">
    <location>
        <begin position="204"/>
        <end position="307"/>
    </location>
</feature>
<dbReference type="InterPro" id="IPR009057">
    <property type="entry name" value="Homeodomain-like_sf"/>
</dbReference>